<name>A0ABS3SUN0_9FLAO</name>
<dbReference type="SUPFAM" id="SSF46689">
    <property type="entry name" value="Homeodomain-like"/>
    <property type="match status" value="1"/>
</dbReference>
<keyword evidence="5" id="KW-1185">Reference proteome</keyword>
<dbReference type="RefSeq" id="WP_208234169.1">
    <property type="nucleotide sequence ID" value="NZ_JAGEVG010000013.1"/>
</dbReference>
<sequence length="310" mass="36005">MNDLLRFEIREGGTKNERYFNGSIQRYHFTDALTFYSFDFKAKDHFSMHLKSKSPVISIGINLSPKTDLVLNRNTIDLNIASFSSVMLLNHDLERLSIQCTPQSSYDFLILKIQPDYLNLEQLSFFNDLKNDNVGMNMSQLIGMPNLELCEMARKLKYLDKTSCDNKFIAQGYCHILIGLKMKELLNTSNKLAFLQPFEIQQLKLVSEAIIKNPEIEYSIKALCQRTGLSVSKLQSGFKEMHDCTVTKFIRNQRLEKALDLLKNTNMNVTEIVYSVGLTSRSYFCRIFKKRFKCSPKFYQQKRKQSLLMV</sequence>
<evidence type="ECO:0000313" key="4">
    <source>
        <dbReference type="EMBL" id="MBO3099051.1"/>
    </source>
</evidence>
<dbReference type="InterPro" id="IPR018060">
    <property type="entry name" value="HTH_AraC"/>
</dbReference>
<dbReference type="PANTHER" id="PTHR47893">
    <property type="entry name" value="REGULATORY PROTEIN PCHR"/>
    <property type="match status" value="1"/>
</dbReference>
<dbReference type="Proteomes" id="UP000681315">
    <property type="component" value="Unassembled WGS sequence"/>
</dbReference>
<keyword evidence="2" id="KW-0804">Transcription</keyword>
<feature type="domain" description="HTH araC/xylS-type" evidence="3">
    <location>
        <begin position="204"/>
        <end position="302"/>
    </location>
</feature>
<dbReference type="SMART" id="SM00342">
    <property type="entry name" value="HTH_ARAC"/>
    <property type="match status" value="1"/>
</dbReference>
<evidence type="ECO:0000256" key="2">
    <source>
        <dbReference type="ARBA" id="ARBA00023163"/>
    </source>
</evidence>
<dbReference type="PANTHER" id="PTHR47893:SF1">
    <property type="entry name" value="REGULATORY PROTEIN PCHR"/>
    <property type="match status" value="1"/>
</dbReference>
<comment type="caution">
    <text evidence="4">The sequence shown here is derived from an EMBL/GenBank/DDBJ whole genome shotgun (WGS) entry which is preliminary data.</text>
</comment>
<keyword evidence="1" id="KW-0805">Transcription regulation</keyword>
<organism evidence="4 5">
    <name type="scientific">Gelidibacter pelagius</name>
    <dbReference type="NCBI Taxonomy" id="2819985"/>
    <lineage>
        <taxon>Bacteria</taxon>
        <taxon>Pseudomonadati</taxon>
        <taxon>Bacteroidota</taxon>
        <taxon>Flavobacteriia</taxon>
        <taxon>Flavobacteriales</taxon>
        <taxon>Flavobacteriaceae</taxon>
        <taxon>Gelidibacter</taxon>
    </lineage>
</organism>
<dbReference type="PROSITE" id="PS01124">
    <property type="entry name" value="HTH_ARAC_FAMILY_2"/>
    <property type="match status" value="1"/>
</dbReference>
<accession>A0ABS3SUN0</accession>
<dbReference type="Gene3D" id="1.10.10.60">
    <property type="entry name" value="Homeodomain-like"/>
    <property type="match status" value="1"/>
</dbReference>
<gene>
    <name evidence="4" type="ORF">J4051_12275</name>
</gene>
<dbReference type="InterPro" id="IPR053142">
    <property type="entry name" value="PchR_regulatory_protein"/>
</dbReference>
<evidence type="ECO:0000256" key="1">
    <source>
        <dbReference type="ARBA" id="ARBA00023015"/>
    </source>
</evidence>
<dbReference type="EMBL" id="JAGEVG010000013">
    <property type="protein sequence ID" value="MBO3099051.1"/>
    <property type="molecule type" value="Genomic_DNA"/>
</dbReference>
<evidence type="ECO:0000259" key="3">
    <source>
        <dbReference type="PROSITE" id="PS01124"/>
    </source>
</evidence>
<dbReference type="Pfam" id="PF12833">
    <property type="entry name" value="HTH_18"/>
    <property type="match status" value="1"/>
</dbReference>
<proteinExistence type="predicted"/>
<evidence type="ECO:0000313" key="5">
    <source>
        <dbReference type="Proteomes" id="UP000681315"/>
    </source>
</evidence>
<reference evidence="4 5" key="1">
    <citation type="submission" date="2021-03" db="EMBL/GenBank/DDBJ databases">
        <title>Gelidibacter sp. nov., isolated from costal sediment.</title>
        <authorList>
            <person name="Lun K.-Y."/>
        </authorList>
    </citation>
    <scope>NUCLEOTIDE SEQUENCE [LARGE SCALE GENOMIC DNA]</scope>
    <source>
        <strain evidence="4 5">DF109</strain>
    </source>
</reference>
<protein>
    <submittedName>
        <fullName evidence="4">Helix-turn-helix transcriptional regulator</fullName>
    </submittedName>
</protein>
<dbReference type="InterPro" id="IPR009057">
    <property type="entry name" value="Homeodomain-like_sf"/>
</dbReference>